<comment type="similarity">
    <text evidence="1">Belongs to the peptidase S45 family.</text>
</comment>
<evidence type="ECO:0000313" key="7">
    <source>
        <dbReference type="EMBL" id="RSM44434.1"/>
    </source>
</evidence>
<gene>
    <name evidence="7" type="ORF">DMA12_16550</name>
</gene>
<keyword evidence="2" id="KW-0378">Hydrolase</keyword>
<proteinExistence type="inferred from homology"/>
<keyword evidence="3" id="KW-0865">Zymogen</keyword>
<evidence type="ECO:0000256" key="6">
    <source>
        <dbReference type="SAM" id="SignalP"/>
    </source>
</evidence>
<dbReference type="GO" id="GO:0017000">
    <property type="term" value="P:antibiotic biosynthetic process"/>
    <property type="evidence" value="ECO:0007669"/>
    <property type="project" value="InterPro"/>
</dbReference>
<accession>A0A428WMX0</accession>
<comment type="caution">
    <text evidence="7">The sequence shown here is derived from an EMBL/GenBank/DDBJ whole genome shotgun (WGS) entry which is preliminary data.</text>
</comment>
<dbReference type="Gene3D" id="2.30.120.10">
    <property type="match status" value="1"/>
</dbReference>
<dbReference type="PIRSF" id="PIRSF001227">
    <property type="entry name" value="Pen_acylase"/>
    <property type="match status" value="1"/>
</dbReference>
<name>A0A428WMX0_AMYBA</name>
<dbReference type="GO" id="GO:0016811">
    <property type="term" value="F:hydrolase activity, acting on carbon-nitrogen (but not peptide) bonds, in linear amides"/>
    <property type="evidence" value="ECO:0007669"/>
    <property type="project" value="InterPro"/>
</dbReference>
<dbReference type="InterPro" id="IPR002692">
    <property type="entry name" value="S45"/>
</dbReference>
<dbReference type="PANTHER" id="PTHR34218:SF4">
    <property type="entry name" value="ACYL-HOMOSERINE LACTONE ACYLASE QUIP"/>
    <property type="match status" value="1"/>
</dbReference>
<keyword evidence="5" id="KW-0106">Calcium</keyword>
<dbReference type="Proteomes" id="UP000286716">
    <property type="component" value="Unassembled WGS sequence"/>
</dbReference>
<reference evidence="7 8" key="1">
    <citation type="submission" date="2018-05" db="EMBL/GenBank/DDBJ databases">
        <title>Evolution of GPA BGCs.</title>
        <authorList>
            <person name="Waglechner N."/>
            <person name="Wright G.D."/>
        </authorList>
    </citation>
    <scope>NUCLEOTIDE SEQUENCE [LARGE SCALE GENOMIC DNA]</scope>
    <source>
        <strain evidence="7 8">DSM 5908</strain>
    </source>
</reference>
<feature type="binding site" evidence="5">
    <location>
        <position position="325"/>
    </location>
    <ligand>
        <name>Ca(2+)</name>
        <dbReference type="ChEBI" id="CHEBI:29108"/>
    </ligand>
</feature>
<feature type="binding site" evidence="5">
    <location>
        <position position="328"/>
    </location>
    <ligand>
        <name>Ca(2+)</name>
        <dbReference type="ChEBI" id="CHEBI:29108"/>
    </ligand>
</feature>
<keyword evidence="8" id="KW-1185">Reference proteome</keyword>
<dbReference type="AlphaFoldDB" id="A0A428WMX0"/>
<dbReference type="OrthoDB" id="9759796at2"/>
<evidence type="ECO:0000256" key="4">
    <source>
        <dbReference type="PIRSR" id="PIRSR001227-1"/>
    </source>
</evidence>
<comment type="cofactor">
    <cofactor evidence="5">
        <name>Ca(2+)</name>
        <dbReference type="ChEBI" id="CHEBI:29108"/>
    </cofactor>
    <text evidence="5">Binds 1 Ca(2+) ion per dimer.</text>
</comment>
<keyword evidence="6" id="KW-0732">Signal</keyword>
<sequence>MTRRRARRAGTVLAVAVLLLGLAPPAGIAGPRTESSEIPGLSRPVRIVVDHWGVPHIYARNAGDLFLAQGFTAARDRLFQMDVWRRSGLGLLSEILGPSFVRQDRAARLLLYRGDMEREWAAYGPEAKLAVTRFTEGINAQVDWLERHPENLPPEFREFGFAPSRWRPEDVVRIRKHGLSMNAASEVFRSRLVCAGGIGAGTFSRALQPAHTPAVPDGLDPCSVPADVLEPAGQADRQPAPAPPGTAAMAEGSNGWVVAPARTATGRPVLANDPHRALTAPPLRYISHLSTPGLDVIGAGEPFLPGVSLGHNETVAFGLTVFGIDQEDLYVYRLDPGSPGRYGYRGAWEPFRTVTEEVPVAGGPPQRVELQFTRHGPVLRVDGEHHVAYALRTTWTEPGTAPYLGSLRYLRARDFGEFAAALRHWGGPPENHLYADTGGNIGWVTAGLAPKRSGYDGLLPAPGDGRYEWTGFHDGATLPRSYNPPDGFIASANDYNVPAGHPFQVGYEWEPPYRRQRIDDVLSAGRRQSVDDSVRLQNDQLSLPALRLLPLVTGLRSTDPGTGRALDLLRGYDGVAQVDSAATALYEPWFTNHLVPAFLRVFLNEEAASLARIPGGNISLMLEALEHPGEWFGPGGAAARDRLLLTTLGAAYADVRGKLGDDPGKWRWGTLQHTVFLSTTGRHVGPVERGGSGYTVDVSSYNPATYEQGVGASFKMALDVGHWDDSKAINAPGQSGDVAGPHYRDLLEGWRTGTYFPLLYSRAAVERNAESVLTLLPGA</sequence>
<feature type="signal peptide" evidence="6">
    <location>
        <begin position="1"/>
        <end position="28"/>
    </location>
</feature>
<dbReference type="EMBL" id="QHHU01000020">
    <property type="protein sequence ID" value="RSM44434.1"/>
    <property type="molecule type" value="Genomic_DNA"/>
</dbReference>
<dbReference type="InterPro" id="IPR043146">
    <property type="entry name" value="Penicillin_amidase_N_B-knob"/>
</dbReference>
<evidence type="ECO:0000256" key="1">
    <source>
        <dbReference type="ARBA" id="ARBA00006586"/>
    </source>
</evidence>
<dbReference type="Gene3D" id="1.10.439.10">
    <property type="entry name" value="Penicillin Amidohydrolase, domain 1"/>
    <property type="match status" value="1"/>
</dbReference>
<dbReference type="Pfam" id="PF01804">
    <property type="entry name" value="Penicil_amidase"/>
    <property type="match status" value="1"/>
</dbReference>
<dbReference type="InterPro" id="IPR014395">
    <property type="entry name" value="Pen/GL7ACA/AHL_acylase"/>
</dbReference>
<feature type="binding site" evidence="5">
    <location>
        <position position="186"/>
    </location>
    <ligand>
        <name>Ca(2+)</name>
        <dbReference type="ChEBI" id="CHEBI:29108"/>
    </ligand>
</feature>
<dbReference type="InterPro" id="IPR029055">
    <property type="entry name" value="Ntn_hydrolases_N"/>
</dbReference>
<evidence type="ECO:0000313" key="8">
    <source>
        <dbReference type="Proteomes" id="UP000286716"/>
    </source>
</evidence>
<dbReference type="CDD" id="cd03747">
    <property type="entry name" value="Ntn_PGA_like"/>
    <property type="match status" value="1"/>
</dbReference>
<dbReference type="GO" id="GO:0046872">
    <property type="term" value="F:metal ion binding"/>
    <property type="evidence" value="ECO:0007669"/>
    <property type="project" value="UniProtKB-KW"/>
</dbReference>
<feature type="active site" description="Nucleophile" evidence="4">
    <location>
        <position position="253"/>
    </location>
</feature>
<dbReference type="Gene3D" id="1.10.1400.10">
    <property type="match status" value="1"/>
</dbReference>
<dbReference type="PANTHER" id="PTHR34218">
    <property type="entry name" value="PEPTIDASE S45 PENICILLIN AMIDASE"/>
    <property type="match status" value="1"/>
</dbReference>
<dbReference type="Gene3D" id="3.60.20.10">
    <property type="entry name" value="Glutamine Phosphoribosylpyrophosphate, subunit 1, domain 1"/>
    <property type="match status" value="1"/>
</dbReference>
<evidence type="ECO:0000256" key="2">
    <source>
        <dbReference type="ARBA" id="ARBA00022801"/>
    </source>
</evidence>
<dbReference type="InterPro" id="IPR023343">
    <property type="entry name" value="Penicillin_amidase_dom1"/>
</dbReference>
<dbReference type="InterPro" id="IPR043147">
    <property type="entry name" value="Penicillin_amidase_A-knob"/>
</dbReference>
<protein>
    <submittedName>
        <fullName evidence="7">Penicillin acylase family protein</fullName>
    </submittedName>
</protein>
<evidence type="ECO:0000256" key="5">
    <source>
        <dbReference type="PIRSR" id="PIRSR001227-2"/>
    </source>
</evidence>
<organism evidence="7 8">
    <name type="scientific">Amycolatopsis balhimycina DSM 5908</name>
    <dbReference type="NCBI Taxonomy" id="1081091"/>
    <lineage>
        <taxon>Bacteria</taxon>
        <taxon>Bacillati</taxon>
        <taxon>Actinomycetota</taxon>
        <taxon>Actinomycetes</taxon>
        <taxon>Pseudonocardiales</taxon>
        <taxon>Pseudonocardiaceae</taxon>
        <taxon>Amycolatopsis</taxon>
    </lineage>
</organism>
<keyword evidence="5" id="KW-0479">Metal-binding</keyword>
<dbReference type="SUPFAM" id="SSF56235">
    <property type="entry name" value="N-terminal nucleophile aminohydrolases (Ntn hydrolases)"/>
    <property type="match status" value="1"/>
</dbReference>
<feature type="chain" id="PRO_5019337868" evidence="6">
    <location>
        <begin position="29"/>
        <end position="779"/>
    </location>
</feature>
<evidence type="ECO:0000256" key="3">
    <source>
        <dbReference type="ARBA" id="ARBA00023145"/>
    </source>
</evidence>